<dbReference type="InterPro" id="IPR003593">
    <property type="entry name" value="AAA+_ATPase"/>
</dbReference>
<name>X0U0B5_9ZZZZ</name>
<dbReference type="AlphaFoldDB" id="X0U0B5"/>
<dbReference type="PANTHER" id="PTHR22683:SF41">
    <property type="entry name" value="DNA TRANSLOCASE FTSK"/>
    <property type="match status" value="1"/>
</dbReference>
<evidence type="ECO:0000259" key="3">
    <source>
        <dbReference type="PROSITE" id="PS50901"/>
    </source>
</evidence>
<dbReference type="Gene3D" id="3.40.50.300">
    <property type="entry name" value="P-loop containing nucleotide triphosphate hydrolases"/>
    <property type="match status" value="1"/>
</dbReference>
<sequence length="252" mass="27636">IPLFLGKDSSAEALVSDLTTMPHLLIAGTTGSGKSVCINAIITGILLTRRPDEVKLILIDPKMVEMTAFNTIPHLMTPIVTETRRAVQILEWATVKMDERYSLVSEARVKNIADYNALGPEEIINRFNPTSADEEAQIPKKLPYIVIVIDELADLMMTAAKEIEAYIVRLAQKSRAVGIHIVLATQRPQATVVTGLIKSNMPTRIGFRVAARMDSRIILDQNGAETLLGQGDMLFLKPGTSDLVRAQGTFVD</sequence>
<organism evidence="4">
    <name type="scientific">marine sediment metagenome</name>
    <dbReference type="NCBI Taxonomy" id="412755"/>
    <lineage>
        <taxon>unclassified sequences</taxon>
        <taxon>metagenomes</taxon>
        <taxon>ecological metagenomes</taxon>
    </lineage>
</organism>
<dbReference type="GO" id="GO:0005524">
    <property type="term" value="F:ATP binding"/>
    <property type="evidence" value="ECO:0007669"/>
    <property type="project" value="UniProtKB-KW"/>
</dbReference>
<evidence type="ECO:0000313" key="4">
    <source>
        <dbReference type="EMBL" id="GAF93852.1"/>
    </source>
</evidence>
<dbReference type="GO" id="GO:0003677">
    <property type="term" value="F:DNA binding"/>
    <property type="evidence" value="ECO:0007669"/>
    <property type="project" value="InterPro"/>
</dbReference>
<feature type="non-terminal residue" evidence="4">
    <location>
        <position position="1"/>
    </location>
</feature>
<proteinExistence type="predicted"/>
<gene>
    <name evidence="4" type="ORF">S01H1_21313</name>
</gene>
<dbReference type="PANTHER" id="PTHR22683">
    <property type="entry name" value="SPORULATION PROTEIN RELATED"/>
    <property type="match status" value="1"/>
</dbReference>
<comment type="caution">
    <text evidence="4">The sequence shown here is derived from an EMBL/GenBank/DDBJ whole genome shotgun (WGS) entry which is preliminary data.</text>
</comment>
<evidence type="ECO:0000256" key="1">
    <source>
        <dbReference type="ARBA" id="ARBA00022741"/>
    </source>
</evidence>
<dbReference type="Pfam" id="PF01580">
    <property type="entry name" value="FtsK_SpoIIIE"/>
    <property type="match status" value="1"/>
</dbReference>
<dbReference type="InterPro" id="IPR002543">
    <property type="entry name" value="FtsK_dom"/>
</dbReference>
<reference evidence="4" key="1">
    <citation type="journal article" date="2014" name="Front. Microbiol.">
        <title>High frequency of phylogenetically diverse reductive dehalogenase-homologous genes in deep subseafloor sedimentary metagenomes.</title>
        <authorList>
            <person name="Kawai M."/>
            <person name="Futagami T."/>
            <person name="Toyoda A."/>
            <person name="Takaki Y."/>
            <person name="Nishi S."/>
            <person name="Hori S."/>
            <person name="Arai W."/>
            <person name="Tsubouchi T."/>
            <person name="Morono Y."/>
            <person name="Uchiyama I."/>
            <person name="Ito T."/>
            <person name="Fujiyama A."/>
            <person name="Inagaki F."/>
            <person name="Takami H."/>
        </authorList>
    </citation>
    <scope>NUCLEOTIDE SEQUENCE</scope>
    <source>
        <strain evidence="4">Expedition CK06-06</strain>
    </source>
</reference>
<dbReference type="InterPro" id="IPR050206">
    <property type="entry name" value="FtsK/SpoIIIE/SftA"/>
</dbReference>
<dbReference type="SUPFAM" id="SSF52540">
    <property type="entry name" value="P-loop containing nucleoside triphosphate hydrolases"/>
    <property type="match status" value="1"/>
</dbReference>
<dbReference type="EMBL" id="BARS01011800">
    <property type="protein sequence ID" value="GAF93852.1"/>
    <property type="molecule type" value="Genomic_DNA"/>
</dbReference>
<evidence type="ECO:0000256" key="2">
    <source>
        <dbReference type="ARBA" id="ARBA00022840"/>
    </source>
</evidence>
<accession>X0U0B5</accession>
<feature type="non-terminal residue" evidence="4">
    <location>
        <position position="252"/>
    </location>
</feature>
<protein>
    <recommendedName>
        <fullName evidence="3">FtsK domain-containing protein</fullName>
    </recommendedName>
</protein>
<feature type="domain" description="FtsK" evidence="3">
    <location>
        <begin position="11"/>
        <end position="216"/>
    </location>
</feature>
<dbReference type="PROSITE" id="PS50901">
    <property type="entry name" value="FTSK"/>
    <property type="match status" value="1"/>
</dbReference>
<dbReference type="InterPro" id="IPR027417">
    <property type="entry name" value="P-loop_NTPase"/>
</dbReference>
<keyword evidence="1" id="KW-0547">Nucleotide-binding</keyword>
<dbReference type="SMART" id="SM00382">
    <property type="entry name" value="AAA"/>
    <property type="match status" value="1"/>
</dbReference>
<keyword evidence="2" id="KW-0067">ATP-binding</keyword>